<gene>
    <name evidence="5" type="ORF">ENV67_08780</name>
</gene>
<evidence type="ECO:0000256" key="3">
    <source>
        <dbReference type="ARBA" id="ARBA00022840"/>
    </source>
</evidence>
<organism evidence="5">
    <name type="scientific">candidate division WOR-3 bacterium</name>
    <dbReference type="NCBI Taxonomy" id="2052148"/>
    <lineage>
        <taxon>Bacteria</taxon>
        <taxon>Bacteria division WOR-3</taxon>
    </lineage>
</organism>
<evidence type="ECO:0000313" key="5">
    <source>
        <dbReference type="EMBL" id="HGW92614.1"/>
    </source>
</evidence>
<dbReference type="Gene3D" id="3.40.50.300">
    <property type="entry name" value="P-loop containing nucleotide triphosphate hydrolases"/>
    <property type="match status" value="1"/>
</dbReference>
<dbReference type="NCBIfam" id="NF010248">
    <property type="entry name" value="PRK13695.1"/>
    <property type="match status" value="1"/>
</dbReference>
<dbReference type="InterPro" id="IPR004948">
    <property type="entry name" value="Nuc-triphosphatase_THEP1"/>
</dbReference>
<evidence type="ECO:0000259" key="4">
    <source>
        <dbReference type="SMART" id="SM00382"/>
    </source>
</evidence>
<keyword evidence="1" id="KW-0547">Nucleotide-binding</keyword>
<dbReference type="PANTHER" id="PTHR43146">
    <property type="entry name" value="CANCER-RELATED NUCLEOSIDE-TRIPHOSPHATASE"/>
    <property type="match status" value="1"/>
</dbReference>
<sequence>MNKKIILLTGSPGIGKTTIIKNILEYKRDIFGGFFTEEIRKNNMRLGFRLITIDGRSCIMAHRDIKSKFKVGKYGVNLECIERIGVDAIKNAIAQGKIVVIDEIGKMELFSNIFKVAVIDALNSSSSVIGTIPLSFHPFCEEIKNRYDVQIIEVTMSNREGLANKLISSLFP</sequence>
<comment type="caution">
    <text evidence="5">The sequence shown here is derived from an EMBL/GenBank/DDBJ whole genome shotgun (WGS) entry which is preliminary data.</text>
</comment>
<evidence type="ECO:0000256" key="2">
    <source>
        <dbReference type="ARBA" id="ARBA00022801"/>
    </source>
</evidence>
<dbReference type="Pfam" id="PF03266">
    <property type="entry name" value="NTPase_1"/>
    <property type="match status" value="1"/>
</dbReference>
<dbReference type="AlphaFoldDB" id="A0A7C4UDQ1"/>
<accession>A0A7C4UDQ1</accession>
<dbReference type="InterPro" id="IPR027417">
    <property type="entry name" value="P-loop_NTPase"/>
</dbReference>
<evidence type="ECO:0000256" key="1">
    <source>
        <dbReference type="ARBA" id="ARBA00022741"/>
    </source>
</evidence>
<keyword evidence="3" id="KW-0067">ATP-binding</keyword>
<dbReference type="SMART" id="SM00382">
    <property type="entry name" value="AAA"/>
    <property type="match status" value="1"/>
</dbReference>
<dbReference type="PANTHER" id="PTHR43146:SF1">
    <property type="entry name" value="CANCER-RELATED NUCLEOSIDE-TRIPHOSPHATASE"/>
    <property type="match status" value="1"/>
</dbReference>
<dbReference type="GO" id="GO:0017111">
    <property type="term" value="F:ribonucleoside triphosphate phosphatase activity"/>
    <property type="evidence" value="ECO:0007669"/>
    <property type="project" value="InterPro"/>
</dbReference>
<dbReference type="InterPro" id="IPR003593">
    <property type="entry name" value="AAA+_ATPase"/>
</dbReference>
<protein>
    <submittedName>
        <fullName evidence="5">NTPase</fullName>
    </submittedName>
</protein>
<reference evidence="5" key="1">
    <citation type="journal article" date="2020" name="mSystems">
        <title>Genome- and Community-Level Interaction Insights into Carbon Utilization and Element Cycling Functions of Hydrothermarchaeota in Hydrothermal Sediment.</title>
        <authorList>
            <person name="Zhou Z."/>
            <person name="Liu Y."/>
            <person name="Xu W."/>
            <person name="Pan J."/>
            <person name="Luo Z.H."/>
            <person name="Li M."/>
        </authorList>
    </citation>
    <scope>NUCLEOTIDE SEQUENCE [LARGE SCALE GENOMIC DNA]</scope>
    <source>
        <strain evidence="5">SpSt-780</strain>
    </source>
</reference>
<dbReference type="EMBL" id="DTHG01000103">
    <property type="protein sequence ID" value="HGW92614.1"/>
    <property type="molecule type" value="Genomic_DNA"/>
</dbReference>
<feature type="domain" description="AAA+ ATPase" evidence="4">
    <location>
        <begin position="2"/>
        <end position="149"/>
    </location>
</feature>
<name>A0A7C4UDQ1_UNCW3</name>
<dbReference type="SUPFAM" id="SSF52540">
    <property type="entry name" value="P-loop containing nucleoside triphosphate hydrolases"/>
    <property type="match status" value="1"/>
</dbReference>
<keyword evidence="2" id="KW-0378">Hydrolase</keyword>
<dbReference type="GO" id="GO:0005524">
    <property type="term" value="F:ATP binding"/>
    <property type="evidence" value="ECO:0007669"/>
    <property type="project" value="UniProtKB-KW"/>
</dbReference>
<proteinExistence type="predicted"/>